<keyword evidence="2" id="KW-1185">Reference proteome</keyword>
<dbReference type="EMBL" id="JAMYZZ010000090">
    <property type="protein sequence ID" value="MCP1260112.1"/>
    <property type="molecule type" value="Genomic_DNA"/>
</dbReference>
<organism evidence="1 2">
    <name type="scientific">Acetobacter lambici</name>
    <dbReference type="NCBI Taxonomy" id="1332824"/>
    <lineage>
        <taxon>Bacteria</taxon>
        <taxon>Pseudomonadati</taxon>
        <taxon>Pseudomonadota</taxon>
        <taxon>Alphaproteobacteria</taxon>
        <taxon>Acetobacterales</taxon>
        <taxon>Acetobacteraceae</taxon>
        <taxon>Acetobacter</taxon>
    </lineage>
</organism>
<accession>A0ABT1F4G9</accession>
<name>A0ABT1F4G9_9PROT</name>
<evidence type="ECO:0000313" key="1">
    <source>
        <dbReference type="EMBL" id="MCP1260112.1"/>
    </source>
</evidence>
<comment type="caution">
    <text evidence="1">The sequence shown here is derived from an EMBL/GenBank/DDBJ whole genome shotgun (WGS) entry which is preliminary data.</text>
</comment>
<evidence type="ECO:0008006" key="3">
    <source>
        <dbReference type="Google" id="ProtNLM"/>
    </source>
</evidence>
<reference evidence="1 2" key="1">
    <citation type="submission" date="2022-06" db="EMBL/GenBank/DDBJ databases">
        <title>Acetobacer genomes from food samples.</title>
        <authorList>
            <person name="Sombolestani A."/>
        </authorList>
    </citation>
    <scope>NUCLEOTIDE SEQUENCE [LARGE SCALE GENOMIC DNA]</scope>
    <source>
        <strain evidence="1 2">R-83285</strain>
    </source>
</reference>
<gene>
    <name evidence="1" type="ORF">NKW50_16235</name>
</gene>
<proteinExistence type="predicted"/>
<dbReference type="Proteomes" id="UP001523528">
    <property type="component" value="Unassembled WGS sequence"/>
</dbReference>
<dbReference type="RefSeq" id="WP_165993367.1">
    <property type="nucleotide sequence ID" value="NZ_JAMYZY010000129.1"/>
</dbReference>
<sequence>MVGISPAQLTEMLAVERERCAKAILTLIKEEKEIHGKETPDILWAFRKAHREILLLGDAP</sequence>
<protein>
    <recommendedName>
        <fullName evidence="3">Transposase</fullName>
    </recommendedName>
</protein>
<evidence type="ECO:0000313" key="2">
    <source>
        <dbReference type="Proteomes" id="UP001523528"/>
    </source>
</evidence>